<gene>
    <name evidence="4" type="ordered locus">Dgeo_0168</name>
</gene>
<dbReference type="EMBL" id="CP000359">
    <property type="protein sequence ID" value="ABF44471.1"/>
    <property type="molecule type" value="Genomic_DNA"/>
</dbReference>
<dbReference type="InterPro" id="IPR051681">
    <property type="entry name" value="Ser/Thr_Kinases-Pseudokinases"/>
</dbReference>
<feature type="binding site" evidence="1">
    <location>
        <position position="75"/>
    </location>
    <ligand>
        <name>ATP</name>
        <dbReference type="ChEBI" id="CHEBI:30616"/>
    </ligand>
</feature>
<dbReference type="PROSITE" id="PS00107">
    <property type="entry name" value="PROTEIN_KINASE_ATP"/>
    <property type="match status" value="1"/>
</dbReference>
<evidence type="ECO:0000259" key="3">
    <source>
        <dbReference type="PROSITE" id="PS50011"/>
    </source>
</evidence>
<dbReference type="HOGENOM" id="CLU_000288_63_44_0"/>
<proteinExistence type="predicted"/>
<dbReference type="PROSITE" id="PS50011">
    <property type="entry name" value="PROTEIN_KINASE_DOM"/>
    <property type="match status" value="1"/>
</dbReference>
<keyword evidence="4" id="KW-0418">Kinase</keyword>
<evidence type="ECO:0000256" key="1">
    <source>
        <dbReference type="PROSITE-ProRule" id="PRU10141"/>
    </source>
</evidence>
<dbReference type="KEGG" id="dge:Dgeo_0168"/>
<dbReference type="Pfam" id="PF00069">
    <property type="entry name" value="Pkinase"/>
    <property type="match status" value="1"/>
</dbReference>
<feature type="domain" description="Protein kinase" evidence="3">
    <location>
        <begin position="47"/>
        <end position="298"/>
    </location>
</feature>
<dbReference type="eggNOG" id="COG0515">
    <property type="taxonomic scope" value="Bacteria"/>
</dbReference>
<accession>Q1J213</accession>
<dbReference type="InterPro" id="IPR017441">
    <property type="entry name" value="Protein_kinase_ATP_BS"/>
</dbReference>
<dbReference type="SUPFAM" id="SSF56112">
    <property type="entry name" value="Protein kinase-like (PK-like)"/>
    <property type="match status" value="1"/>
</dbReference>
<protein>
    <submittedName>
        <fullName evidence="4">Serine/threonine protein kinase</fullName>
    </submittedName>
</protein>
<keyword evidence="1" id="KW-0067">ATP-binding</keyword>
<keyword evidence="4" id="KW-0808">Transferase</keyword>
<dbReference type="InterPro" id="IPR000719">
    <property type="entry name" value="Prot_kinase_dom"/>
</dbReference>
<dbReference type="PANTHER" id="PTHR44329">
    <property type="entry name" value="SERINE/THREONINE-PROTEIN KINASE TNNI3K-RELATED"/>
    <property type="match status" value="1"/>
</dbReference>
<dbReference type="InterPro" id="IPR011009">
    <property type="entry name" value="Kinase-like_dom_sf"/>
</dbReference>
<dbReference type="AlphaFoldDB" id="Q1J213"/>
<organism evidence="4 5">
    <name type="scientific">Deinococcus geothermalis (strain DSM 11300 / CIP 105573 / AG-3a)</name>
    <dbReference type="NCBI Taxonomy" id="319795"/>
    <lineage>
        <taxon>Bacteria</taxon>
        <taxon>Thermotogati</taxon>
        <taxon>Deinococcota</taxon>
        <taxon>Deinococci</taxon>
        <taxon>Deinococcales</taxon>
        <taxon>Deinococcaceae</taxon>
        <taxon>Deinococcus</taxon>
    </lineage>
</organism>
<keyword evidence="5" id="KW-1185">Reference proteome</keyword>
<dbReference type="Proteomes" id="UP000002431">
    <property type="component" value="Chromosome"/>
</dbReference>
<dbReference type="GO" id="GO:0005524">
    <property type="term" value="F:ATP binding"/>
    <property type="evidence" value="ECO:0007669"/>
    <property type="project" value="UniProtKB-UniRule"/>
</dbReference>
<dbReference type="GO" id="GO:0004674">
    <property type="term" value="F:protein serine/threonine kinase activity"/>
    <property type="evidence" value="ECO:0007669"/>
    <property type="project" value="UniProtKB-KW"/>
</dbReference>
<dbReference type="SMART" id="SM00220">
    <property type="entry name" value="S_TKc"/>
    <property type="match status" value="1"/>
</dbReference>
<dbReference type="STRING" id="319795.Dgeo_0168"/>
<dbReference type="Gene3D" id="1.10.510.10">
    <property type="entry name" value="Transferase(Phosphotransferase) domain 1"/>
    <property type="match status" value="1"/>
</dbReference>
<keyword evidence="4" id="KW-0723">Serine/threonine-protein kinase</keyword>
<evidence type="ECO:0000313" key="5">
    <source>
        <dbReference type="Proteomes" id="UP000002431"/>
    </source>
</evidence>
<reference evidence="4" key="1">
    <citation type="submission" date="2006-04" db="EMBL/GenBank/DDBJ databases">
        <title>Complete sequence of chromosome of Deinococcus geothermalis DSM 11300.</title>
        <authorList>
            <consortium name="US DOE Joint Genome Institute"/>
            <person name="Copeland A."/>
            <person name="Lucas S."/>
            <person name="Lapidus A."/>
            <person name="Barry K."/>
            <person name="Detter J.C."/>
            <person name="Glavina del Rio T."/>
            <person name="Hammon N."/>
            <person name="Israni S."/>
            <person name="Dalin E."/>
            <person name="Tice H."/>
            <person name="Pitluck S."/>
            <person name="Brettin T."/>
            <person name="Bruce D."/>
            <person name="Han C."/>
            <person name="Tapia R."/>
            <person name="Saunders E."/>
            <person name="Gilna P."/>
            <person name="Schmutz J."/>
            <person name="Larimer F."/>
            <person name="Land M."/>
            <person name="Hauser L."/>
            <person name="Kyrpides N."/>
            <person name="Kim E."/>
            <person name="Daly M.J."/>
            <person name="Fredrickson J.K."/>
            <person name="Makarova K.S."/>
            <person name="Gaidamakova E.K."/>
            <person name="Zhai M."/>
            <person name="Richardson P."/>
        </authorList>
    </citation>
    <scope>NUCLEOTIDE SEQUENCE</scope>
    <source>
        <strain evidence="4">DSM 11300</strain>
    </source>
</reference>
<name>Q1J213_DEIGD</name>
<dbReference type="CDD" id="cd14014">
    <property type="entry name" value="STKc_PknB_like"/>
    <property type="match status" value="1"/>
</dbReference>
<sequence>MGEGRQSYVTIGLLSSNQPSASGSFSTLRTPRLPLPPMTPERTIPGYKLLYLLGRGHTALVHLAQDAQGRQVALKIPLQDTLRVQEAAERFGNEVRLTLQFRHPHVVQAYAGTPFGTQAFLALRHYPEGTLYDVLQRRGGQKLPLDEALRILADVASGLTYLHALGAVHQDVKTQNVYMDAGRAALGDLGSTYFTAQGGQSSGSPFYMAPEIYRGESSSPASDVYSLGILTYELLSGQRPYQGDTYEELMGAHLTRFAPPLVHLNPQVPRSLGRLAEQALAKRPQDRPSADTLRRAFLTGLGEPDEDEVLLEERSIPSQTPRPVGRHALAARVPPPAEAAPNQPRLPEEPGPSRWNPFRRRK</sequence>
<evidence type="ECO:0000313" key="4">
    <source>
        <dbReference type="EMBL" id="ABF44471.1"/>
    </source>
</evidence>
<dbReference type="Gene3D" id="3.30.200.20">
    <property type="entry name" value="Phosphorylase Kinase, domain 1"/>
    <property type="match status" value="1"/>
</dbReference>
<feature type="region of interest" description="Disordered" evidence="2">
    <location>
        <begin position="314"/>
        <end position="362"/>
    </location>
</feature>
<feature type="region of interest" description="Disordered" evidence="2">
    <location>
        <begin position="18"/>
        <end position="39"/>
    </location>
</feature>
<evidence type="ECO:0000256" key="2">
    <source>
        <dbReference type="SAM" id="MobiDB-lite"/>
    </source>
</evidence>
<keyword evidence="1" id="KW-0547">Nucleotide-binding</keyword>